<reference evidence="3 4" key="1">
    <citation type="submission" date="2019-04" db="EMBL/GenBank/DDBJ databases">
        <title>Bacillus caeni sp. nov., a bacterium isolated from mangrove sediment.</title>
        <authorList>
            <person name="Huang H."/>
            <person name="Mo K."/>
            <person name="Hu Y."/>
        </authorList>
    </citation>
    <scope>NUCLEOTIDE SEQUENCE [LARGE SCALE GENOMIC DNA]</scope>
    <source>
        <strain evidence="3 4">HB172195</strain>
    </source>
</reference>
<dbReference type="AlphaFoldDB" id="A0A5R9F2S4"/>
<feature type="compositionally biased region" description="Low complexity" evidence="1">
    <location>
        <begin position="29"/>
        <end position="38"/>
    </location>
</feature>
<dbReference type="PROSITE" id="PS51257">
    <property type="entry name" value="PROKAR_LIPOPROTEIN"/>
    <property type="match status" value="1"/>
</dbReference>
<keyword evidence="2" id="KW-0732">Signal</keyword>
<comment type="caution">
    <text evidence="3">The sequence shown here is derived from an EMBL/GenBank/DDBJ whole genome shotgun (WGS) entry which is preliminary data.</text>
</comment>
<name>A0A5R9F2S4_9BACL</name>
<dbReference type="RefSeq" id="WP_138125420.1">
    <property type="nucleotide sequence ID" value="NZ_SWLG01000005.1"/>
</dbReference>
<evidence type="ECO:0000313" key="4">
    <source>
        <dbReference type="Proteomes" id="UP000308230"/>
    </source>
</evidence>
<proteinExistence type="predicted"/>
<feature type="signal peptide" evidence="2">
    <location>
        <begin position="1"/>
        <end position="20"/>
    </location>
</feature>
<feature type="chain" id="PRO_5039517137" description="Lipoprotein" evidence="2">
    <location>
        <begin position="21"/>
        <end position="199"/>
    </location>
</feature>
<evidence type="ECO:0000313" key="3">
    <source>
        <dbReference type="EMBL" id="TLS37897.1"/>
    </source>
</evidence>
<accession>A0A5R9F2S4</accession>
<protein>
    <recommendedName>
        <fullName evidence="5">Lipoprotein</fullName>
    </recommendedName>
</protein>
<dbReference type="Proteomes" id="UP000308230">
    <property type="component" value="Unassembled WGS sequence"/>
</dbReference>
<dbReference type="EMBL" id="SWLG01000005">
    <property type="protein sequence ID" value="TLS37897.1"/>
    <property type="molecule type" value="Genomic_DNA"/>
</dbReference>
<dbReference type="OrthoDB" id="2620571at2"/>
<feature type="region of interest" description="Disordered" evidence="1">
    <location>
        <begin position="29"/>
        <end position="56"/>
    </location>
</feature>
<feature type="compositionally biased region" description="Acidic residues" evidence="1">
    <location>
        <begin position="41"/>
        <end position="50"/>
    </location>
</feature>
<organism evidence="3 4">
    <name type="scientific">Exobacillus caeni</name>
    <dbReference type="NCBI Taxonomy" id="2574798"/>
    <lineage>
        <taxon>Bacteria</taxon>
        <taxon>Bacillati</taxon>
        <taxon>Bacillota</taxon>
        <taxon>Bacilli</taxon>
        <taxon>Bacillales</taxon>
        <taxon>Guptibacillaceae</taxon>
        <taxon>Exobacillus</taxon>
    </lineage>
</organism>
<evidence type="ECO:0000256" key="1">
    <source>
        <dbReference type="SAM" id="MobiDB-lite"/>
    </source>
</evidence>
<sequence>MKKMMILPFLLIGMIATLVGCGTTDDTSNTNNASNTNSEEVQADDNDTTDTEQQPVDLKVKSVTYIGQVDPHTIEVKTEDGKTENYQLSEEARSQVESLQENAKLEISYLENDEGQLVIEKIEKTGDQAAQSDMIESTGTYIGQVDPHTVEIETAEGNERFQLSDEARTMVEDLNENDNVSFTYEEQEEVKTISSIKKQ</sequence>
<evidence type="ECO:0000256" key="2">
    <source>
        <dbReference type="SAM" id="SignalP"/>
    </source>
</evidence>
<gene>
    <name evidence="3" type="ORF">FCL54_08750</name>
</gene>
<evidence type="ECO:0008006" key="5">
    <source>
        <dbReference type="Google" id="ProtNLM"/>
    </source>
</evidence>
<keyword evidence="4" id="KW-1185">Reference proteome</keyword>